<dbReference type="AlphaFoldDB" id="A0A6M3LR83"/>
<dbReference type="EMBL" id="MT143532">
    <property type="protein sequence ID" value="QJA97876.1"/>
    <property type="molecule type" value="Genomic_DNA"/>
</dbReference>
<name>A0A6M3LR83_9ZZZZ</name>
<evidence type="ECO:0000313" key="1">
    <source>
        <dbReference type="EMBL" id="QJA97876.1"/>
    </source>
</evidence>
<gene>
    <name evidence="1" type="ORF">MM415B05885_0009</name>
</gene>
<protein>
    <submittedName>
        <fullName evidence="1">Uncharacterized protein</fullName>
    </submittedName>
</protein>
<reference evidence="1" key="1">
    <citation type="submission" date="2020-03" db="EMBL/GenBank/DDBJ databases">
        <title>The deep terrestrial virosphere.</title>
        <authorList>
            <person name="Holmfeldt K."/>
            <person name="Nilsson E."/>
            <person name="Simone D."/>
            <person name="Lopez-Fernandez M."/>
            <person name="Wu X."/>
            <person name="de Brujin I."/>
            <person name="Lundin D."/>
            <person name="Andersson A."/>
            <person name="Bertilsson S."/>
            <person name="Dopson M."/>
        </authorList>
    </citation>
    <scope>NUCLEOTIDE SEQUENCE</scope>
    <source>
        <strain evidence="1">MM415B05885</strain>
    </source>
</reference>
<sequence length="66" mass="7291">MRNKGNRIESARIEKNVLSDSSKVYDVVIYSDYTSAYLARICCNCEQTAIDIATLLNSVDVASIEG</sequence>
<organism evidence="1">
    <name type="scientific">viral metagenome</name>
    <dbReference type="NCBI Taxonomy" id="1070528"/>
    <lineage>
        <taxon>unclassified sequences</taxon>
        <taxon>metagenomes</taxon>
        <taxon>organismal metagenomes</taxon>
    </lineage>
</organism>
<accession>A0A6M3LR83</accession>
<proteinExistence type="predicted"/>